<feature type="region of interest" description="Disordered" evidence="12">
    <location>
        <begin position="1041"/>
        <end position="1081"/>
    </location>
</feature>
<dbReference type="SUPFAM" id="SSF57535">
    <property type="entry name" value="Complement control module/SCR domain"/>
    <property type="match status" value="3"/>
</dbReference>
<feature type="domain" description="Sushi" evidence="15">
    <location>
        <begin position="233"/>
        <end position="296"/>
    </location>
</feature>
<dbReference type="GO" id="GO:0090036">
    <property type="term" value="P:regulation of protein kinase C signaling"/>
    <property type="evidence" value="ECO:0007669"/>
    <property type="project" value="TreeGrafter"/>
</dbReference>
<evidence type="ECO:0000256" key="12">
    <source>
        <dbReference type="SAM" id="MobiDB-lite"/>
    </source>
</evidence>
<dbReference type="Gene3D" id="2.60.120.290">
    <property type="entry name" value="Spermadhesin, CUB domain"/>
    <property type="match status" value="1"/>
</dbReference>
<feature type="domain" description="CUB" evidence="14">
    <location>
        <begin position="46"/>
        <end position="168"/>
    </location>
</feature>
<keyword evidence="6 13" id="KW-0472">Membrane</keyword>
<dbReference type="GO" id="GO:0060074">
    <property type="term" value="P:synapse maturation"/>
    <property type="evidence" value="ECO:0007669"/>
    <property type="project" value="TreeGrafter"/>
</dbReference>
<sequence length="1081" mass="119682">MVMMVMVMMVMAVVMMEVVVMVVVVMIVMMVMVVIRWLVPALRFKCRYQVQLDSLDSADPSTQGAPAPRPMRQAGRKHQPVPMAFAISASSPRVLLGPHTHLNLSNSDILTIYDGDEVTPHILGQYLGSSGPQKLYSSTPDLTIQFHSDPAGLIFGKGQGFIMNYIEVSRNDSCSDLPEIQNGWKTTSHTELVRGAKITYQCDPGYDIVGSDTLTCQWDLSWSSDPPFCEKIMYCTDPGEVDHSTRLISDPVLLVGTTIQYTCNPGFVLEGSSLLTCYSRQTGTPIWTSRLPHCVSEETLACDNPGLPENGYQILYKRLYLPGESLTFMCYEGFELMGEVTIRCILGQPSHWNGPLPVCKVNQDSFEHALEVAEAAAETSLEGGNMALAIFIPVLIISLLLGGAYIYITRCRYYSNLRLPLMYSHPYSQITVETEFDNPIYETGLSLFTYCYSESQQQQKNQNHSLKATTVDLLINLRGSLRKPESMKFPSKESYTGEGNWQIRTQLQPPREIHPEIMWHLIETPEYSLLKITVFFTVFIIFKIEIGVVGCSEVQVTTSVLKAGGKPEKWQTAAEGKKYAMLWLHHLHAPSGPMPMEIQSHLPMGNTDSQQPGWATPPTELGGLAIGWEAPRPEIQASCFTPGVLKCLSPPNKLCPNVERQYECCPERGRETEGRLKPQWNLHHRIQTLMSRGRISGQKGVHCPSLSWKPSYVIRILSSQPSGQGSKVSKQEKIFLPPGTGRIAAMFVGGLVWGALQGGKQLTLHMSMFSSQPETWKLHLEICESCIDKNPRRNTPDPRKESGFIMETVEEEVMWQNAHSGKVLEAFGECLEQDRSEEPILSRHATSPQLTQAARMRCHREAACLPGLEAALPTDRLFIVAPWGYRIWWGVEGGLGGRETSVSDISVSLPLLLSPHSYQIRNSTRHSSRSMHPPHRTQEVSGQGVQQTLYVNPPQQDFRETGSWPAGHRYQLCNETALGSRLVSDALVCPARELGVPGSAPPPMHSGPLGCRLNSARLKAARLGVFRQAALCGAEALAVTAPGPSRSARSSGGQTHPAPWPVGEHELVLTERTEGPGEAVT</sequence>
<organism evidence="16 17">
    <name type="scientific">Galemys pyrenaicus</name>
    <name type="common">Iberian desman</name>
    <name type="synonym">Pyrenean desman</name>
    <dbReference type="NCBI Taxonomy" id="202257"/>
    <lineage>
        <taxon>Eukaryota</taxon>
        <taxon>Metazoa</taxon>
        <taxon>Chordata</taxon>
        <taxon>Craniata</taxon>
        <taxon>Vertebrata</taxon>
        <taxon>Euteleostomi</taxon>
        <taxon>Mammalia</taxon>
        <taxon>Eutheria</taxon>
        <taxon>Laurasiatheria</taxon>
        <taxon>Eulipotyphla</taxon>
        <taxon>Talpidae</taxon>
        <taxon>Galemys</taxon>
    </lineage>
</organism>
<comment type="caution">
    <text evidence="16">The sequence shown here is derived from an EMBL/GenBank/DDBJ whole genome shotgun (WGS) entry which is preliminary data.</text>
</comment>
<feature type="non-terminal residue" evidence="16">
    <location>
        <position position="1081"/>
    </location>
</feature>
<dbReference type="GO" id="GO:0005783">
    <property type="term" value="C:endoplasmic reticulum"/>
    <property type="evidence" value="ECO:0007669"/>
    <property type="project" value="TreeGrafter"/>
</dbReference>
<dbReference type="CDD" id="cd00041">
    <property type="entry name" value="CUB"/>
    <property type="match status" value="1"/>
</dbReference>
<dbReference type="GO" id="GO:0043025">
    <property type="term" value="C:neuronal cell body"/>
    <property type="evidence" value="ECO:0007669"/>
    <property type="project" value="UniProtKB-ARBA"/>
</dbReference>
<feature type="compositionally biased region" description="Low complexity" evidence="12">
    <location>
        <begin position="1041"/>
        <end position="1053"/>
    </location>
</feature>
<comment type="similarity">
    <text evidence="10">Belongs to the SEZ6 family.</text>
</comment>
<dbReference type="FunFam" id="2.10.70.10:FF:000010">
    <property type="entry name" value="Seizure related 6 homolog like"/>
    <property type="match status" value="1"/>
</dbReference>
<evidence type="ECO:0000256" key="7">
    <source>
        <dbReference type="ARBA" id="ARBA00023157"/>
    </source>
</evidence>
<dbReference type="FunFam" id="2.10.70.10:FF:000009">
    <property type="entry name" value="Seizure related 6 homolog like"/>
    <property type="match status" value="1"/>
</dbReference>
<accession>A0A8J6DNU4</accession>
<name>A0A8J6DNU4_GALPY</name>
<dbReference type="SMART" id="SM00032">
    <property type="entry name" value="CCP"/>
    <property type="match status" value="3"/>
</dbReference>
<evidence type="ECO:0000256" key="11">
    <source>
        <dbReference type="PROSITE-ProRule" id="PRU00302"/>
    </source>
</evidence>
<keyword evidence="8" id="KW-0325">Glycoprotein</keyword>
<evidence type="ECO:0000256" key="9">
    <source>
        <dbReference type="ARBA" id="ARBA00046288"/>
    </source>
</evidence>
<dbReference type="PROSITE" id="PS01180">
    <property type="entry name" value="CUB"/>
    <property type="match status" value="1"/>
</dbReference>
<dbReference type="PANTHER" id="PTHR45656">
    <property type="entry name" value="PROTEIN CBR-CLEC-78"/>
    <property type="match status" value="1"/>
</dbReference>
<gene>
    <name evidence="16" type="ORF">J0S82_003972</name>
</gene>
<dbReference type="InterPro" id="IPR000436">
    <property type="entry name" value="Sushi_SCR_CCP_dom"/>
</dbReference>
<keyword evidence="2 13" id="KW-0812">Transmembrane</keyword>
<dbReference type="AlphaFoldDB" id="A0A8J6DNU4"/>
<dbReference type="Pfam" id="PF00431">
    <property type="entry name" value="CUB"/>
    <property type="match status" value="1"/>
</dbReference>
<feature type="compositionally biased region" description="Basic residues" evidence="12">
    <location>
        <begin position="925"/>
        <end position="935"/>
    </location>
</feature>
<dbReference type="InterPro" id="IPR035914">
    <property type="entry name" value="Sperma_CUB_dom_sf"/>
</dbReference>
<evidence type="ECO:0000259" key="15">
    <source>
        <dbReference type="PROSITE" id="PS50923"/>
    </source>
</evidence>
<dbReference type="PROSITE" id="PS50923">
    <property type="entry name" value="SUSHI"/>
    <property type="match status" value="3"/>
</dbReference>
<keyword evidence="1 11" id="KW-0768">Sushi</keyword>
<dbReference type="InterPro" id="IPR051277">
    <property type="entry name" value="SEZ6_CSMD_C4BPB_Regulators"/>
</dbReference>
<dbReference type="Gene3D" id="2.10.70.10">
    <property type="entry name" value="Complement Module, domain 1"/>
    <property type="match status" value="3"/>
</dbReference>
<dbReference type="InterPro" id="IPR000859">
    <property type="entry name" value="CUB_dom"/>
</dbReference>
<keyword evidence="3" id="KW-0732">Signal</keyword>
<evidence type="ECO:0000256" key="2">
    <source>
        <dbReference type="ARBA" id="ARBA00022692"/>
    </source>
</evidence>
<feature type="domain" description="Sushi" evidence="15">
    <location>
        <begin position="300"/>
        <end position="361"/>
    </location>
</feature>
<proteinExistence type="inferred from homology"/>
<dbReference type="OrthoDB" id="9935125at2759"/>
<keyword evidence="7 11" id="KW-1015">Disulfide bond</keyword>
<reference evidence="16" key="1">
    <citation type="journal article" date="2021" name="Evol. Appl.">
        <title>The genome of the Pyrenean desman and the effects of bottlenecks and inbreeding on the genomic landscape of an endangered species.</title>
        <authorList>
            <person name="Escoda L."/>
            <person name="Castresana J."/>
        </authorList>
    </citation>
    <scope>NUCLEOTIDE SEQUENCE</scope>
    <source>
        <strain evidence="16">IBE-C5619</strain>
    </source>
</reference>
<dbReference type="SUPFAM" id="SSF49854">
    <property type="entry name" value="Spermadhesin, CUB domain"/>
    <property type="match status" value="1"/>
</dbReference>
<evidence type="ECO:0000256" key="8">
    <source>
        <dbReference type="ARBA" id="ARBA00023180"/>
    </source>
</evidence>
<feature type="disulfide bond" evidence="11">
    <location>
        <begin position="202"/>
        <end position="229"/>
    </location>
</feature>
<evidence type="ECO:0000256" key="5">
    <source>
        <dbReference type="ARBA" id="ARBA00022989"/>
    </source>
</evidence>
<keyword evidence="4" id="KW-0677">Repeat</keyword>
<dbReference type="InterPro" id="IPR035976">
    <property type="entry name" value="Sushi/SCR/CCP_sf"/>
</dbReference>
<dbReference type="PANTHER" id="PTHR45656:SF8">
    <property type="entry name" value="SEIZURE 6-LIKE PROTEIN"/>
    <property type="match status" value="1"/>
</dbReference>
<dbReference type="GO" id="GO:0021680">
    <property type="term" value="P:cerebellar Purkinje cell layer development"/>
    <property type="evidence" value="ECO:0007669"/>
    <property type="project" value="UniProtKB-ARBA"/>
</dbReference>
<comment type="subcellular location">
    <subcellularLocation>
        <location evidence="9">Endomembrane system</location>
        <topology evidence="9">Single-pass type I membrane protein</topology>
    </subcellularLocation>
</comment>
<dbReference type="CDD" id="cd00033">
    <property type="entry name" value="CCP"/>
    <property type="match status" value="3"/>
</dbReference>
<evidence type="ECO:0000313" key="17">
    <source>
        <dbReference type="Proteomes" id="UP000700334"/>
    </source>
</evidence>
<evidence type="ECO:0000256" key="4">
    <source>
        <dbReference type="ARBA" id="ARBA00022737"/>
    </source>
</evidence>
<dbReference type="EMBL" id="JAGFMF010011719">
    <property type="protein sequence ID" value="KAG8515076.1"/>
    <property type="molecule type" value="Genomic_DNA"/>
</dbReference>
<dbReference type="FunFam" id="2.10.70.10:FF:000012">
    <property type="entry name" value="Seizure related 6 homolog like"/>
    <property type="match status" value="1"/>
</dbReference>
<feature type="domain" description="Sushi" evidence="15">
    <location>
        <begin position="172"/>
        <end position="231"/>
    </location>
</feature>
<feature type="region of interest" description="Disordered" evidence="12">
    <location>
        <begin position="925"/>
        <end position="944"/>
    </location>
</feature>
<evidence type="ECO:0000256" key="3">
    <source>
        <dbReference type="ARBA" id="ARBA00022729"/>
    </source>
</evidence>
<keyword evidence="17" id="KW-1185">Reference proteome</keyword>
<keyword evidence="5 13" id="KW-1133">Transmembrane helix</keyword>
<evidence type="ECO:0000259" key="14">
    <source>
        <dbReference type="PROSITE" id="PS01180"/>
    </source>
</evidence>
<dbReference type="Proteomes" id="UP000700334">
    <property type="component" value="Unassembled WGS sequence"/>
</dbReference>
<feature type="transmembrane region" description="Helical" evidence="13">
    <location>
        <begin position="6"/>
        <end position="39"/>
    </location>
</feature>
<evidence type="ECO:0000313" key="16">
    <source>
        <dbReference type="EMBL" id="KAG8515076.1"/>
    </source>
</evidence>
<evidence type="ECO:0000256" key="13">
    <source>
        <dbReference type="SAM" id="Phobius"/>
    </source>
</evidence>
<protein>
    <submittedName>
        <fullName evidence="16">Seizure 6-like protein</fullName>
    </submittedName>
</protein>
<evidence type="ECO:0000256" key="10">
    <source>
        <dbReference type="ARBA" id="ARBA00060982"/>
    </source>
</evidence>
<dbReference type="Pfam" id="PF00084">
    <property type="entry name" value="Sushi"/>
    <property type="match status" value="3"/>
</dbReference>
<comment type="caution">
    <text evidence="11">Lacks conserved residue(s) required for the propagation of feature annotation.</text>
</comment>
<feature type="transmembrane region" description="Helical" evidence="13">
    <location>
        <begin position="387"/>
        <end position="408"/>
    </location>
</feature>
<evidence type="ECO:0000256" key="6">
    <source>
        <dbReference type="ARBA" id="ARBA00023136"/>
    </source>
</evidence>
<evidence type="ECO:0000256" key="1">
    <source>
        <dbReference type="ARBA" id="ARBA00022659"/>
    </source>
</evidence>
<feature type="compositionally biased region" description="Basic and acidic residues" evidence="12">
    <location>
        <begin position="1063"/>
        <end position="1075"/>
    </location>
</feature>
<dbReference type="GO" id="GO:0008344">
    <property type="term" value="P:adult locomotory behavior"/>
    <property type="evidence" value="ECO:0007669"/>
    <property type="project" value="UniProtKB-ARBA"/>
</dbReference>